<dbReference type="AlphaFoldDB" id="A0AAD7WJK0"/>
<dbReference type="PROSITE" id="PS50088">
    <property type="entry name" value="ANK_REPEAT"/>
    <property type="match status" value="7"/>
</dbReference>
<feature type="region of interest" description="Disordered" evidence="4">
    <location>
        <begin position="540"/>
        <end position="562"/>
    </location>
</feature>
<dbReference type="InterPro" id="IPR002110">
    <property type="entry name" value="Ankyrin_rpt"/>
</dbReference>
<feature type="repeat" description="ANK" evidence="3">
    <location>
        <begin position="392"/>
        <end position="424"/>
    </location>
</feature>
<comment type="caution">
    <text evidence="5">The sequence shown here is derived from an EMBL/GenBank/DDBJ whole genome shotgun (WGS) entry which is preliminary data.</text>
</comment>
<feature type="compositionally biased region" description="Basic and acidic residues" evidence="4">
    <location>
        <begin position="540"/>
        <end position="549"/>
    </location>
</feature>
<feature type="repeat" description="ANK" evidence="3">
    <location>
        <begin position="464"/>
        <end position="496"/>
    </location>
</feature>
<evidence type="ECO:0008006" key="7">
    <source>
        <dbReference type="Google" id="ProtNLM"/>
    </source>
</evidence>
<evidence type="ECO:0000256" key="2">
    <source>
        <dbReference type="ARBA" id="ARBA00023043"/>
    </source>
</evidence>
<name>A0AAD7WJK0_9TELE</name>
<dbReference type="SUPFAM" id="SSF48403">
    <property type="entry name" value="Ankyrin repeat"/>
    <property type="match status" value="2"/>
</dbReference>
<dbReference type="PROSITE" id="PS50297">
    <property type="entry name" value="ANK_REP_REGION"/>
    <property type="match status" value="7"/>
</dbReference>
<dbReference type="PANTHER" id="PTHR24198:SF165">
    <property type="entry name" value="ANKYRIN REPEAT-CONTAINING PROTEIN-RELATED"/>
    <property type="match status" value="1"/>
</dbReference>
<feature type="repeat" description="ANK" evidence="3">
    <location>
        <begin position="360"/>
        <end position="381"/>
    </location>
</feature>
<dbReference type="EMBL" id="JAINUG010000085">
    <property type="protein sequence ID" value="KAJ8399178.1"/>
    <property type="molecule type" value="Genomic_DNA"/>
</dbReference>
<feature type="region of interest" description="Disordered" evidence="4">
    <location>
        <begin position="64"/>
        <end position="85"/>
    </location>
</feature>
<feature type="repeat" description="ANK" evidence="3">
    <location>
        <begin position="327"/>
        <end position="359"/>
    </location>
</feature>
<keyword evidence="6" id="KW-1185">Reference proteome</keyword>
<evidence type="ECO:0000256" key="3">
    <source>
        <dbReference type="PROSITE-ProRule" id="PRU00023"/>
    </source>
</evidence>
<feature type="repeat" description="ANK" evidence="3">
    <location>
        <begin position="294"/>
        <end position="326"/>
    </location>
</feature>
<evidence type="ECO:0000256" key="4">
    <source>
        <dbReference type="SAM" id="MobiDB-lite"/>
    </source>
</evidence>
<dbReference type="PRINTS" id="PR01415">
    <property type="entry name" value="ANKYRIN"/>
</dbReference>
<keyword evidence="1" id="KW-0677">Repeat</keyword>
<dbReference type="Pfam" id="PF12796">
    <property type="entry name" value="Ank_2"/>
    <property type="match status" value="4"/>
</dbReference>
<dbReference type="InterPro" id="IPR036770">
    <property type="entry name" value="Ankyrin_rpt-contain_sf"/>
</dbReference>
<evidence type="ECO:0000313" key="6">
    <source>
        <dbReference type="Proteomes" id="UP001221898"/>
    </source>
</evidence>
<keyword evidence="2 3" id="KW-0040">ANK repeat</keyword>
<dbReference type="Proteomes" id="UP001221898">
    <property type="component" value="Unassembled WGS sequence"/>
</dbReference>
<dbReference type="Pfam" id="PF13606">
    <property type="entry name" value="Ank_3"/>
    <property type="match status" value="1"/>
</dbReference>
<gene>
    <name evidence="5" type="ORF">AAFF_G00415570</name>
</gene>
<organism evidence="5 6">
    <name type="scientific">Aldrovandia affinis</name>
    <dbReference type="NCBI Taxonomy" id="143900"/>
    <lineage>
        <taxon>Eukaryota</taxon>
        <taxon>Metazoa</taxon>
        <taxon>Chordata</taxon>
        <taxon>Craniata</taxon>
        <taxon>Vertebrata</taxon>
        <taxon>Euteleostomi</taxon>
        <taxon>Actinopterygii</taxon>
        <taxon>Neopterygii</taxon>
        <taxon>Teleostei</taxon>
        <taxon>Notacanthiformes</taxon>
        <taxon>Halosauridae</taxon>
        <taxon>Aldrovandia</taxon>
    </lineage>
</organism>
<dbReference type="PANTHER" id="PTHR24198">
    <property type="entry name" value="ANKYRIN REPEAT AND PROTEIN KINASE DOMAIN-CONTAINING PROTEIN"/>
    <property type="match status" value="1"/>
</dbReference>
<dbReference type="SMART" id="SM00248">
    <property type="entry name" value="ANK"/>
    <property type="match status" value="11"/>
</dbReference>
<reference evidence="5" key="1">
    <citation type="journal article" date="2023" name="Science">
        <title>Genome structures resolve the early diversification of teleost fishes.</title>
        <authorList>
            <person name="Parey E."/>
            <person name="Louis A."/>
            <person name="Montfort J."/>
            <person name="Bouchez O."/>
            <person name="Roques C."/>
            <person name="Iampietro C."/>
            <person name="Lluch J."/>
            <person name="Castinel A."/>
            <person name="Donnadieu C."/>
            <person name="Desvignes T."/>
            <person name="Floi Bucao C."/>
            <person name="Jouanno E."/>
            <person name="Wen M."/>
            <person name="Mejri S."/>
            <person name="Dirks R."/>
            <person name="Jansen H."/>
            <person name="Henkel C."/>
            <person name="Chen W.J."/>
            <person name="Zahm M."/>
            <person name="Cabau C."/>
            <person name="Klopp C."/>
            <person name="Thompson A.W."/>
            <person name="Robinson-Rechavi M."/>
            <person name="Braasch I."/>
            <person name="Lecointre G."/>
            <person name="Bobe J."/>
            <person name="Postlethwait J.H."/>
            <person name="Berthelot C."/>
            <person name="Roest Crollius H."/>
            <person name="Guiguen Y."/>
        </authorList>
    </citation>
    <scope>NUCLEOTIDE SEQUENCE</scope>
    <source>
        <strain evidence="5">NC1722</strain>
    </source>
</reference>
<feature type="repeat" description="ANK" evidence="3">
    <location>
        <begin position="261"/>
        <end position="293"/>
    </location>
</feature>
<evidence type="ECO:0000256" key="1">
    <source>
        <dbReference type="ARBA" id="ARBA00022737"/>
    </source>
</evidence>
<protein>
    <recommendedName>
        <fullName evidence="7">Ankyrin repeat and SOCS box protein 2-like</fullName>
    </recommendedName>
</protein>
<proteinExistence type="predicted"/>
<feature type="repeat" description="ANK" evidence="3">
    <location>
        <begin position="228"/>
        <end position="260"/>
    </location>
</feature>
<accession>A0AAD7WJK0</accession>
<evidence type="ECO:0000313" key="5">
    <source>
        <dbReference type="EMBL" id="KAJ8399178.1"/>
    </source>
</evidence>
<dbReference type="Gene3D" id="1.25.40.20">
    <property type="entry name" value="Ankyrin repeat-containing domain"/>
    <property type="match status" value="2"/>
</dbReference>
<sequence>MAAASLSAMGSLLGYEDYSVYSNLSDEELIHLAIERSLADTHVSAVSDSPTGTAASQSLNCVLRHPTPPPMQNDHPSHNPPSGTTDYLKCRDTDGATKIRSFVTDCGERNAAWRRYDGSLYVTPEPEDVHPIVTAIRNGDVKAVTGLVSSSAKSALLANNDGWIPLHEAAYYDQVECVKVLLRAQPNSIDKRTLLEQTALLLAVTKENFACAQCLLEKGADPEIASKNKDTPLYKACEKENVKMVGLILRFGAEVDQRCVQGWTALHEAVCRNSIEISRMLMQSGAKVNPRDMYGLTPLFVAAQSGRPEALCFLIKKGADINEQAADGATALYEASKNGHNDVVELLLSHHADANRPVNTGLLPLHIAAQRGHDEIVSMLLPVTSRARVRRCGISPFHLAAERNQDDVLEVLIKAGFDVNVQLSPDRSAMHEDHRSTALYSAIANNNVAATAMLLEAGANPNLDIFSPLLLAVRQGCIETAILLVEHGADVNVTIPTRPTSFPSSVMFCVTCLPLLKYLMDSGCDALACFKCPYGSDPHPPDKAPRSRGSEGLSADTPAHSHTETPLQFCEMISSPSASSWAGPVIDLLLDYVGMCSCAPG</sequence>